<dbReference type="InterPro" id="IPR014748">
    <property type="entry name" value="Enoyl-CoA_hydra_C"/>
</dbReference>
<evidence type="ECO:0000256" key="6">
    <source>
        <dbReference type="ARBA" id="ARBA00060681"/>
    </source>
</evidence>
<evidence type="ECO:0000256" key="8">
    <source>
        <dbReference type="RuleBase" id="RU003707"/>
    </source>
</evidence>
<dbReference type="PANTHER" id="PTHR43684:SF4">
    <property type="entry name" value="ENOYL-COA HYDRATASE_ISOMERASE FAMILY PROTEIN (AFU_ORTHOLOGUE AFUA_1G01890)"/>
    <property type="match status" value="1"/>
</dbReference>
<dbReference type="FunFam" id="1.10.12.10:FF:000028">
    <property type="entry name" value="4-chlorobenzoyl coenzyme A dehalogenase"/>
    <property type="match status" value="1"/>
</dbReference>
<dbReference type="Pfam" id="PF00378">
    <property type="entry name" value="ECH_1"/>
    <property type="match status" value="1"/>
</dbReference>
<comment type="catalytic activity">
    <reaction evidence="4">
        <text>4-chlorobenzoyl-CoA + H2O = 4-hydroxybenzoyl-CoA + chloride + H(+)</text>
        <dbReference type="Rhea" id="RHEA:14853"/>
        <dbReference type="ChEBI" id="CHEBI:15377"/>
        <dbReference type="ChEBI" id="CHEBI:15378"/>
        <dbReference type="ChEBI" id="CHEBI:17996"/>
        <dbReference type="ChEBI" id="CHEBI:57354"/>
        <dbReference type="ChEBI" id="CHEBI:57356"/>
        <dbReference type="EC" id="3.8.1.7"/>
    </reaction>
</comment>
<comment type="pathway">
    <text evidence="6">Xenobiotic degradation; 4-chlorobenzoate degradation; 4-hydroxybenzoate from 4-chlorobenzoate: step 2/3.</text>
</comment>
<evidence type="ECO:0000256" key="1">
    <source>
        <dbReference type="ARBA" id="ARBA00005254"/>
    </source>
</evidence>
<evidence type="ECO:0000256" key="5">
    <source>
        <dbReference type="ARBA" id="ARBA00053610"/>
    </source>
</evidence>
<dbReference type="EC" id="3.8.1.7" evidence="7"/>
<evidence type="ECO:0000256" key="3">
    <source>
        <dbReference type="ARBA" id="ARBA00022801"/>
    </source>
</evidence>
<dbReference type="SUPFAM" id="SSF52096">
    <property type="entry name" value="ClpP/crotonase"/>
    <property type="match status" value="1"/>
</dbReference>
<keyword evidence="3 9" id="KW-0378">Hydrolase</keyword>
<dbReference type="SMR" id="Q2A654"/>
<dbReference type="EMBL" id="AM231748">
    <property type="protein sequence ID" value="CAJ77822.1"/>
    <property type="molecule type" value="Genomic_DNA"/>
</dbReference>
<dbReference type="Gene3D" id="3.90.226.10">
    <property type="entry name" value="2-enoyl-CoA Hydratase, Chain A, domain 1"/>
    <property type="match status" value="1"/>
</dbReference>
<gene>
    <name evidence="9" type="primary">fcbB</name>
</gene>
<dbReference type="InterPro" id="IPR001753">
    <property type="entry name" value="Enoyl-CoA_hydra/iso"/>
</dbReference>
<evidence type="ECO:0000256" key="7">
    <source>
        <dbReference type="ARBA" id="ARBA00066342"/>
    </source>
</evidence>
<dbReference type="Gene3D" id="1.10.12.10">
    <property type="entry name" value="Lyase 2-enoyl-coa Hydratase, Chain A, domain 2"/>
    <property type="match status" value="1"/>
</dbReference>
<dbReference type="GO" id="GO:0018787">
    <property type="term" value="F:4-chlorobenzoyl-CoA dehalogenase activity"/>
    <property type="evidence" value="ECO:0007669"/>
    <property type="project" value="UniProtKB-EC"/>
</dbReference>
<evidence type="ECO:0000256" key="2">
    <source>
        <dbReference type="ARBA" id="ARBA00011881"/>
    </source>
</evidence>
<dbReference type="PROSITE" id="PS00166">
    <property type="entry name" value="ENOYL_COA_HYDRATASE"/>
    <property type="match status" value="1"/>
</dbReference>
<comment type="subunit">
    <text evidence="2">Homotetramer.</text>
</comment>
<evidence type="ECO:0000256" key="4">
    <source>
        <dbReference type="ARBA" id="ARBA00052946"/>
    </source>
</evidence>
<evidence type="ECO:0000313" key="9">
    <source>
        <dbReference type="EMBL" id="CAJ77822.1"/>
    </source>
</evidence>
<dbReference type="InterPro" id="IPR051053">
    <property type="entry name" value="ECH/Chromodomain_protein"/>
</dbReference>
<protein>
    <recommendedName>
        <fullName evidence="7">4-chlorobenzoyl-CoA dehalogenase</fullName>
        <ecNumber evidence="7">3.8.1.7</ecNumber>
    </recommendedName>
</protein>
<organism evidence="9">
    <name type="scientific">Arthrobacter sp. FG1</name>
    <dbReference type="NCBI Taxonomy" id="405744"/>
    <lineage>
        <taxon>Bacteria</taxon>
        <taxon>Bacillati</taxon>
        <taxon>Actinomycetota</taxon>
        <taxon>Actinomycetes</taxon>
        <taxon>Micrococcales</taxon>
        <taxon>Micrococcaceae</taxon>
        <taxon>Arthrobacter</taxon>
    </lineage>
</organism>
<comment type="similarity">
    <text evidence="1 8">Belongs to the enoyl-CoA hydratase/isomerase family.</text>
</comment>
<proteinExistence type="inferred from homology"/>
<comment type="function">
    <text evidence="5">Dehalogenates 4-chlorobenzoyl-CoA, 4-iodobenzoyl-CoA, 4-bromobenzoyl-CoA and, at a slower rate, 4-fluorobenzoyl-CoA. Does not dehalogenate 2-chlorobenzoyl-CoA or 3-chlorobenzoyl-CoA.</text>
</comment>
<dbReference type="CDD" id="cd06558">
    <property type="entry name" value="crotonase-like"/>
    <property type="match status" value="1"/>
</dbReference>
<name>Q2A654_9MICC</name>
<dbReference type="PANTHER" id="PTHR43684">
    <property type="match status" value="1"/>
</dbReference>
<accession>Q2A654</accession>
<dbReference type="InterPro" id="IPR018376">
    <property type="entry name" value="Enoyl-CoA_hyd/isom_CS"/>
</dbReference>
<reference evidence="9" key="1">
    <citation type="journal article" date="2007" name="Appl. Microbiol. Biotechnol.">
        <title>Cloning of the Arthrobacter sp. FG1 dehalogenase genes and construction of hybrid pathways in Pseudomonas putida strains.</title>
        <authorList>
            <person name="Radice F."/>
            <person name="Orlandi V."/>
            <person name="Massa V."/>
            <person name="Battini V."/>
            <person name="Bertoni G."/>
            <person name="Reineke W."/>
            <person name="Barbieri P."/>
        </authorList>
    </citation>
    <scope>NUCLEOTIDE SEQUENCE</scope>
</reference>
<sequence length="276" mass="29899">MSSNSDHHISVEHTDGVATIRFTRPSKHNAASGQLLLETLEALYRLESDDSVGAIVLTGEGAVFSAGFDLEEVPMGPASEIQSHFRLKALYYHAVIHMLARIEKPTLAAINGPAVGGGLGMSLACDLAVCTDRATFLPAWMSIGIANDASSSFYLPRIVGYRRAMEWLLTNRTLGADEAYEWGVVNRVFSEADFQSRVGEIARQLAAAPTHLQGLVKNRIQEGSSETLESCTEHEVQNVIASVGHPHFAERLAMFRSKEMRSSALAVDLDAVCGGR</sequence>
<dbReference type="InterPro" id="IPR029045">
    <property type="entry name" value="ClpP/crotonase-like_dom_sf"/>
</dbReference>
<dbReference type="AlphaFoldDB" id="Q2A654"/>